<dbReference type="InterPro" id="IPR001806">
    <property type="entry name" value="Small_GTPase"/>
</dbReference>
<dbReference type="EnsemblMetazoa" id="MDOA003428-RC">
    <property type="protein sequence ID" value="MDOA003428-PC"/>
    <property type="gene ID" value="MDOA003428"/>
</dbReference>
<keyword evidence="5" id="KW-0636">Prenylation</keyword>
<accession>A0A1I8MCB1</accession>
<dbReference type="SMART" id="SM00173">
    <property type="entry name" value="RAS"/>
    <property type="match status" value="1"/>
</dbReference>
<dbReference type="PANTHER" id="PTHR47981:SF39">
    <property type="entry name" value="RAS-RELATED PROTEIN RAB"/>
    <property type="match status" value="1"/>
</dbReference>
<dbReference type="RefSeq" id="XP_019890560.1">
    <property type="nucleotide sequence ID" value="XM_020035001.1"/>
</dbReference>
<comment type="similarity">
    <text evidence="1">Belongs to the small GTPase superfamily. Rab family.</text>
</comment>
<dbReference type="SMART" id="SM00175">
    <property type="entry name" value="RAB"/>
    <property type="match status" value="1"/>
</dbReference>
<feature type="region of interest" description="Disordered" evidence="6">
    <location>
        <begin position="57"/>
        <end position="86"/>
    </location>
</feature>
<feature type="region of interest" description="Disordered" evidence="6">
    <location>
        <begin position="242"/>
        <end position="266"/>
    </location>
</feature>
<evidence type="ECO:0000256" key="2">
    <source>
        <dbReference type="ARBA" id="ARBA00022741"/>
    </source>
</evidence>
<dbReference type="GO" id="GO:0003924">
    <property type="term" value="F:GTPase activity"/>
    <property type="evidence" value="ECO:0007669"/>
    <property type="project" value="InterPro"/>
</dbReference>
<evidence type="ECO:0000256" key="3">
    <source>
        <dbReference type="ARBA" id="ARBA00023134"/>
    </source>
</evidence>
<dbReference type="Proteomes" id="UP001652621">
    <property type="component" value="Unplaced"/>
</dbReference>
<dbReference type="GO" id="GO:0005764">
    <property type="term" value="C:lysosome"/>
    <property type="evidence" value="ECO:0007669"/>
    <property type="project" value="TreeGrafter"/>
</dbReference>
<dbReference type="VEuPathDB" id="VectorBase:MDOMA2_001736"/>
<evidence type="ECO:0000313" key="9">
    <source>
        <dbReference type="RefSeq" id="XP_011290427.1"/>
    </source>
</evidence>
<dbReference type="Gene3D" id="3.40.50.300">
    <property type="entry name" value="P-loop containing nucleotide triphosphate hydrolases"/>
    <property type="match status" value="1"/>
</dbReference>
<evidence type="ECO:0000313" key="8">
    <source>
        <dbReference type="Proteomes" id="UP001652621"/>
    </source>
</evidence>
<dbReference type="PROSITE" id="PS51419">
    <property type="entry name" value="RAB"/>
    <property type="match status" value="1"/>
</dbReference>
<dbReference type="GO" id="GO:0008333">
    <property type="term" value="P:endosome to lysosome transport"/>
    <property type="evidence" value="ECO:0007669"/>
    <property type="project" value="TreeGrafter"/>
</dbReference>
<dbReference type="GO" id="GO:0005802">
    <property type="term" value="C:trans-Golgi network"/>
    <property type="evidence" value="ECO:0007669"/>
    <property type="project" value="InterPro"/>
</dbReference>
<dbReference type="GO" id="GO:0045335">
    <property type="term" value="C:phagocytic vesicle"/>
    <property type="evidence" value="ECO:0007669"/>
    <property type="project" value="TreeGrafter"/>
</dbReference>
<feature type="compositionally biased region" description="Polar residues" evidence="6">
    <location>
        <begin position="249"/>
        <end position="266"/>
    </location>
</feature>
<dbReference type="AlphaFoldDB" id="A0A1I8MCB1"/>
<keyword evidence="8" id="KW-1185">Reference proteome</keyword>
<dbReference type="InterPro" id="IPR027417">
    <property type="entry name" value="P-loop_NTPase"/>
</dbReference>
<feature type="compositionally biased region" description="Polar residues" evidence="6">
    <location>
        <begin position="19"/>
        <end position="34"/>
    </location>
</feature>
<organism evidence="7">
    <name type="scientific">Musca domestica</name>
    <name type="common">House fly</name>
    <dbReference type="NCBI Taxonomy" id="7370"/>
    <lineage>
        <taxon>Eukaryota</taxon>
        <taxon>Metazoa</taxon>
        <taxon>Ecdysozoa</taxon>
        <taxon>Arthropoda</taxon>
        <taxon>Hexapoda</taxon>
        <taxon>Insecta</taxon>
        <taxon>Pterygota</taxon>
        <taxon>Neoptera</taxon>
        <taxon>Endopterygota</taxon>
        <taxon>Diptera</taxon>
        <taxon>Brachycera</taxon>
        <taxon>Muscomorpha</taxon>
        <taxon>Muscoidea</taxon>
        <taxon>Muscidae</taxon>
        <taxon>Musca</taxon>
    </lineage>
</organism>
<dbReference type="FunFam" id="3.40.50.300:FF:000222">
    <property type="entry name" value="RAB32, member RAS oncogene family"/>
    <property type="match status" value="1"/>
</dbReference>
<evidence type="ECO:0000313" key="7">
    <source>
        <dbReference type="EnsemblMetazoa" id="MDOA003428-PB"/>
    </source>
</evidence>
<gene>
    <name evidence="7" type="primary">101898120</name>
    <name evidence="9 10" type="synonym">LOC101898120</name>
</gene>
<name>A0A1I8MCB1_MUSDO</name>
<keyword evidence="3" id="KW-0342">GTP-binding</keyword>
<dbReference type="PROSITE" id="PS51421">
    <property type="entry name" value="RAS"/>
    <property type="match status" value="1"/>
</dbReference>
<dbReference type="NCBIfam" id="TIGR00231">
    <property type="entry name" value="small_GTP"/>
    <property type="match status" value="1"/>
</dbReference>
<dbReference type="VEuPathDB" id="VectorBase:MDOA003428"/>
<feature type="region of interest" description="Disordered" evidence="6">
    <location>
        <begin position="132"/>
        <end position="170"/>
    </location>
</feature>
<keyword evidence="4" id="KW-0449">Lipoprotein</keyword>
<reference evidence="9 10" key="2">
    <citation type="submission" date="2025-04" db="UniProtKB">
        <authorList>
            <consortium name="RefSeq"/>
        </authorList>
    </citation>
    <scope>IDENTIFICATION</scope>
    <source>
        <strain evidence="9 10">Aabys</strain>
    </source>
</reference>
<dbReference type="GO" id="GO:0005525">
    <property type="term" value="F:GTP binding"/>
    <property type="evidence" value="ECO:0007669"/>
    <property type="project" value="UniProtKB-KW"/>
</dbReference>
<dbReference type="SUPFAM" id="SSF52540">
    <property type="entry name" value="P-loop containing nucleoside triphosphate hydrolases"/>
    <property type="match status" value="1"/>
</dbReference>
<dbReference type="OrthoDB" id="245989at2759"/>
<feature type="region of interest" description="Disordered" evidence="6">
    <location>
        <begin position="1"/>
        <end position="40"/>
    </location>
</feature>
<dbReference type="GO" id="GO:0005770">
    <property type="term" value="C:late endosome"/>
    <property type="evidence" value="ECO:0007669"/>
    <property type="project" value="TreeGrafter"/>
</dbReference>
<feature type="compositionally biased region" description="Polar residues" evidence="6">
    <location>
        <begin position="57"/>
        <end position="68"/>
    </location>
</feature>
<dbReference type="PANTHER" id="PTHR47981">
    <property type="entry name" value="RAB FAMILY"/>
    <property type="match status" value="1"/>
</dbReference>
<dbReference type="CDD" id="cd04107">
    <property type="entry name" value="Rab32_Rab38"/>
    <property type="match status" value="1"/>
</dbReference>
<dbReference type="Pfam" id="PF00071">
    <property type="entry name" value="Ras"/>
    <property type="match status" value="1"/>
</dbReference>
<protein>
    <submittedName>
        <fullName evidence="9 10">Uncharacterized protein LOC101898120 isoform X2</fullName>
    </submittedName>
</protein>
<sequence length="495" mass="54519">MASITGTGAIIRDTDSDSHTNAATTVENGPQTKRNSPRRTTAGRRILANLLCSECHSGNTSPQSTTDSPPYRLLLPPSARKRSPYLSPITDQTLDFCASYSSTACNCSKCPKEDFKFLTVRSFSRSNISSSTHLDYTTSSSSGSDSRDRSPTASSNVSHTTEEIGNFFTPPREYTSNCRALGILTEKRSPIFGPLAGGISLRTQEPFYSEYLLNANDLISPKSLKAFKENIDYTATEALPSMNGGKRSMNGSVTASPATNGANATDINRNGVPKHWTIMTSANAEKREHLYKILVIGELGTGKTSFIKRYVHQFFSQNYRATIGVDFALKVLHWDPNTIVRLQLWDIAGQERFGNMTRVYYKEAVGAFIVFDVTRSGTFDCVSKWKEDLDSKVQLPDGSPIPCILLANKCDQDKQGMVTNAEKMDEYVKEHGFAGWFETSAKENINIDEAARALVNKILLNDKLISAADLADSEKFNLNQTGDQTLNDEKSKCSC</sequence>
<proteinExistence type="inferred from homology"/>
<dbReference type="InterPro" id="IPR005225">
    <property type="entry name" value="Small_GTP-bd"/>
</dbReference>
<evidence type="ECO:0000256" key="1">
    <source>
        <dbReference type="ARBA" id="ARBA00006270"/>
    </source>
</evidence>
<evidence type="ECO:0000256" key="4">
    <source>
        <dbReference type="ARBA" id="ARBA00023288"/>
    </source>
</evidence>
<dbReference type="RefSeq" id="XP_011290427.1">
    <property type="nucleotide sequence ID" value="XM_011292125.2"/>
</dbReference>
<dbReference type="GO" id="GO:0090385">
    <property type="term" value="P:phagosome-lysosome fusion"/>
    <property type="evidence" value="ECO:0007669"/>
    <property type="project" value="TreeGrafter"/>
</dbReference>
<dbReference type="InterPro" id="IPR030697">
    <property type="entry name" value="Rab29/Rab38/Rab32"/>
</dbReference>
<evidence type="ECO:0000256" key="6">
    <source>
        <dbReference type="SAM" id="MobiDB-lite"/>
    </source>
</evidence>
<dbReference type="SMART" id="SM00176">
    <property type="entry name" value="RAN"/>
    <property type="match status" value="1"/>
</dbReference>
<dbReference type="PRINTS" id="PR00449">
    <property type="entry name" value="RASTRNSFRMNG"/>
</dbReference>
<reference evidence="7" key="1">
    <citation type="submission" date="2020-05" db="UniProtKB">
        <authorList>
            <consortium name="EnsemblMetazoa"/>
        </authorList>
    </citation>
    <scope>IDENTIFICATION</scope>
    <source>
        <strain evidence="7">Aabys</strain>
    </source>
</reference>
<dbReference type="EnsemblMetazoa" id="MDOA003428-RB">
    <property type="protein sequence ID" value="MDOA003428-PB"/>
    <property type="gene ID" value="MDOA003428"/>
</dbReference>
<evidence type="ECO:0000313" key="10">
    <source>
        <dbReference type="RefSeq" id="XP_019890560.1"/>
    </source>
</evidence>
<dbReference type="SMART" id="SM00174">
    <property type="entry name" value="RHO"/>
    <property type="match status" value="1"/>
</dbReference>
<keyword evidence="2" id="KW-0547">Nucleotide-binding</keyword>
<evidence type="ECO:0000256" key="5">
    <source>
        <dbReference type="ARBA" id="ARBA00023289"/>
    </source>
</evidence>